<dbReference type="NCBIfam" id="TIGR02432">
    <property type="entry name" value="lysidine_TilS_N"/>
    <property type="match status" value="1"/>
</dbReference>
<comment type="similarity">
    <text evidence="6">Belongs to the tRNA(Ile)-lysidine synthase family.</text>
</comment>
<evidence type="ECO:0000256" key="4">
    <source>
        <dbReference type="ARBA" id="ARBA00022840"/>
    </source>
</evidence>
<comment type="catalytic activity">
    <reaction evidence="5 6">
        <text>cytidine(34) in tRNA(Ile2) + L-lysine + ATP = lysidine(34) in tRNA(Ile2) + AMP + diphosphate + H(+)</text>
        <dbReference type="Rhea" id="RHEA:43744"/>
        <dbReference type="Rhea" id="RHEA-COMP:10625"/>
        <dbReference type="Rhea" id="RHEA-COMP:10670"/>
        <dbReference type="ChEBI" id="CHEBI:15378"/>
        <dbReference type="ChEBI" id="CHEBI:30616"/>
        <dbReference type="ChEBI" id="CHEBI:32551"/>
        <dbReference type="ChEBI" id="CHEBI:33019"/>
        <dbReference type="ChEBI" id="CHEBI:82748"/>
        <dbReference type="ChEBI" id="CHEBI:83665"/>
        <dbReference type="ChEBI" id="CHEBI:456215"/>
        <dbReference type="EC" id="6.3.4.19"/>
    </reaction>
</comment>
<dbReference type="HAMAP" id="MF_01161">
    <property type="entry name" value="tRNA_Ile_lys_synt"/>
    <property type="match status" value="1"/>
</dbReference>
<keyword evidence="9" id="KW-1185">Reference proteome</keyword>
<gene>
    <name evidence="6 8" type="primary">tilS</name>
    <name evidence="8" type="ORF">FGK63_09510</name>
</gene>
<keyword evidence="2 6" id="KW-0819">tRNA processing</keyword>
<evidence type="ECO:0000313" key="8">
    <source>
        <dbReference type="EMBL" id="TMV07695.1"/>
    </source>
</evidence>
<comment type="function">
    <text evidence="6">Ligates lysine onto the cytidine present at position 34 of the AUA codon-specific tRNA(Ile) that contains the anticodon CAU, in an ATP-dependent manner. Cytidine is converted to lysidine, thus changing the amino acid specificity of the tRNA from methionine to isoleucine.</text>
</comment>
<organism evidence="8 9">
    <name type="scientific">Ruegeria sediminis</name>
    <dbReference type="NCBI Taxonomy" id="2583820"/>
    <lineage>
        <taxon>Bacteria</taxon>
        <taxon>Pseudomonadati</taxon>
        <taxon>Pseudomonadota</taxon>
        <taxon>Alphaproteobacteria</taxon>
        <taxon>Rhodobacterales</taxon>
        <taxon>Roseobacteraceae</taxon>
        <taxon>Ruegeria</taxon>
    </lineage>
</organism>
<keyword evidence="3 6" id="KW-0547">Nucleotide-binding</keyword>
<comment type="subcellular location">
    <subcellularLocation>
        <location evidence="6">Cytoplasm</location>
    </subcellularLocation>
</comment>
<protein>
    <recommendedName>
        <fullName evidence="6">tRNA(Ile)-lysidine synthase</fullName>
        <ecNumber evidence="6">6.3.4.19</ecNumber>
    </recommendedName>
    <alternativeName>
        <fullName evidence="6">tRNA(Ile)-2-lysyl-cytidine synthase</fullName>
    </alternativeName>
    <alternativeName>
        <fullName evidence="6">tRNA(Ile)-lysidine synthetase</fullName>
    </alternativeName>
</protein>
<dbReference type="SUPFAM" id="SSF52402">
    <property type="entry name" value="Adenine nucleotide alpha hydrolases-like"/>
    <property type="match status" value="1"/>
</dbReference>
<dbReference type="InterPro" id="IPR012094">
    <property type="entry name" value="tRNA_Ile_lys_synt"/>
</dbReference>
<evidence type="ECO:0000256" key="6">
    <source>
        <dbReference type="HAMAP-Rule" id="MF_01161"/>
    </source>
</evidence>
<feature type="binding site" evidence="6">
    <location>
        <begin position="31"/>
        <end position="36"/>
    </location>
    <ligand>
        <name>ATP</name>
        <dbReference type="ChEBI" id="CHEBI:30616"/>
    </ligand>
</feature>
<evidence type="ECO:0000313" key="9">
    <source>
        <dbReference type="Proteomes" id="UP001193035"/>
    </source>
</evidence>
<dbReference type="EMBL" id="VCPD01000003">
    <property type="protein sequence ID" value="TMV07695.1"/>
    <property type="molecule type" value="Genomic_DNA"/>
</dbReference>
<keyword evidence="4 6" id="KW-0067">ATP-binding</keyword>
<dbReference type="PANTHER" id="PTHR43033">
    <property type="entry name" value="TRNA(ILE)-LYSIDINE SYNTHASE-RELATED"/>
    <property type="match status" value="1"/>
</dbReference>
<dbReference type="Gene3D" id="3.40.50.620">
    <property type="entry name" value="HUPs"/>
    <property type="match status" value="1"/>
</dbReference>
<comment type="domain">
    <text evidence="6">The N-terminal region contains the highly conserved SGGXDS motif, predicted to be a P-loop motif involved in ATP binding.</text>
</comment>
<evidence type="ECO:0000256" key="1">
    <source>
        <dbReference type="ARBA" id="ARBA00022598"/>
    </source>
</evidence>
<dbReference type="CDD" id="cd01992">
    <property type="entry name" value="TilS_N"/>
    <property type="match status" value="1"/>
</dbReference>
<evidence type="ECO:0000256" key="5">
    <source>
        <dbReference type="ARBA" id="ARBA00048539"/>
    </source>
</evidence>
<dbReference type="PANTHER" id="PTHR43033:SF1">
    <property type="entry name" value="TRNA(ILE)-LYSIDINE SYNTHASE-RELATED"/>
    <property type="match status" value="1"/>
</dbReference>
<dbReference type="GO" id="GO:0032267">
    <property type="term" value="F:tRNA(Ile)-lysidine synthase activity"/>
    <property type="evidence" value="ECO:0007669"/>
    <property type="project" value="UniProtKB-EC"/>
</dbReference>
<comment type="caution">
    <text evidence="8">The sequence shown here is derived from an EMBL/GenBank/DDBJ whole genome shotgun (WGS) entry which is preliminary data.</text>
</comment>
<sequence length="419" mass="45292">MYLTAGAKSLRDEVRAQLPDTLPRRLGVAVSGGGDSVALLDLLTGLAADEGTKLFAATVDHGLREGSSEEAAGVARLAERLDVPHEILRWKGWDGSGNLQDQARQARYALLTDWARQHDVEAVALGHTADDQAETVLMRLARSAGVTGLAAMPHQRMENGVLLVRPLLGITRARLRDHLRERGLSWAEDPSNRDLRFDRIKAREALAGLEPLGITAGTLARVAQNMAQARDALERCTQETARRLVRIDAGDVLVDRSGFLALPEEISRRLLVGIVNWIGGGTYPPRSGAVQHTLSAVNADLPGVLGGCLVLPAGGVVRFCREYNAVRDIVAQPGQTWDRRWVITGPATQGAVVRALGEEGLRQVPDWRDTGRPYAVLSGTPAVWKGDEVLAAPLAGFANHWQAELPAGDEEFFAFLLSH</sequence>
<dbReference type="InterPro" id="IPR014729">
    <property type="entry name" value="Rossmann-like_a/b/a_fold"/>
</dbReference>
<accession>A0ABY2WXU6</accession>
<evidence type="ECO:0000256" key="3">
    <source>
        <dbReference type="ARBA" id="ARBA00022741"/>
    </source>
</evidence>
<dbReference type="InterPro" id="IPR011063">
    <property type="entry name" value="TilS/TtcA_N"/>
</dbReference>
<dbReference type="InterPro" id="IPR012795">
    <property type="entry name" value="tRNA_Ile_lys_synt_N"/>
</dbReference>
<reference evidence="8 9" key="1">
    <citation type="submission" date="2019-05" db="EMBL/GenBank/DDBJ databases">
        <title>Ruegeria sp. nov., isolated from tidal flat.</title>
        <authorList>
            <person name="Kim W."/>
        </authorList>
    </citation>
    <scope>NUCLEOTIDE SEQUENCE [LARGE SCALE GENOMIC DNA]</scope>
    <source>
        <strain evidence="8 9">CAU 1488</strain>
    </source>
</reference>
<dbReference type="Proteomes" id="UP001193035">
    <property type="component" value="Unassembled WGS sequence"/>
</dbReference>
<evidence type="ECO:0000259" key="7">
    <source>
        <dbReference type="Pfam" id="PF01171"/>
    </source>
</evidence>
<dbReference type="EC" id="6.3.4.19" evidence="6"/>
<name>A0ABY2WXU6_9RHOB</name>
<feature type="domain" description="tRNA(Ile)-lysidine/2-thiocytidine synthase N-terminal" evidence="7">
    <location>
        <begin position="27"/>
        <end position="203"/>
    </location>
</feature>
<evidence type="ECO:0000256" key="2">
    <source>
        <dbReference type="ARBA" id="ARBA00022694"/>
    </source>
</evidence>
<dbReference type="Pfam" id="PF01171">
    <property type="entry name" value="ATP_bind_3"/>
    <property type="match status" value="1"/>
</dbReference>
<keyword evidence="1 6" id="KW-0436">Ligase</keyword>
<keyword evidence="6" id="KW-0963">Cytoplasm</keyword>
<proteinExistence type="inferred from homology"/>